<dbReference type="PROSITE" id="PS50250">
    <property type="entry name" value="PCI"/>
    <property type="match status" value="1"/>
</dbReference>
<dbReference type="GO" id="GO:0006446">
    <property type="term" value="P:regulation of translational initiation"/>
    <property type="evidence" value="ECO:0007669"/>
    <property type="project" value="InterPro"/>
</dbReference>
<dbReference type="InterPro" id="IPR033464">
    <property type="entry name" value="CSN8_PSD8_EIF3K"/>
</dbReference>
<comment type="subcellular location">
    <subcellularLocation>
        <location evidence="5">Cytoplasm</location>
    </subcellularLocation>
</comment>
<evidence type="ECO:0000313" key="9">
    <source>
        <dbReference type="Proteomes" id="UP000285301"/>
    </source>
</evidence>
<name>A0A3S3QL10_9ACAR</name>
<dbReference type="InterPro" id="IPR000717">
    <property type="entry name" value="PCI_dom"/>
</dbReference>
<feature type="domain" description="PCI" evidence="6">
    <location>
        <begin position="40"/>
        <end position="202"/>
    </location>
</feature>
<keyword evidence="1 5" id="KW-0963">Cytoplasm</keyword>
<dbReference type="GO" id="GO:0001732">
    <property type="term" value="P:formation of cytoplasmic translation initiation complex"/>
    <property type="evidence" value="ECO:0007669"/>
    <property type="project" value="UniProtKB-UniRule"/>
</dbReference>
<accession>A0A3S3QL10</accession>
<dbReference type="GO" id="GO:0003743">
    <property type="term" value="F:translation initiation factor activity"/>
    <property type="evidence" value="ECO:0007669"/>
    <property type="project" value="UniProtKB-UniRule"/>
</dbReference>
<dbReference type="Gene3D" id="1.25.40.250">
    <property type="entry name" value="ARM repeat, domain 1"/>
    <property type="match status" value="1"/>
</dbReference>
<dbReference type="OrthoDB" id="337745at2759"/>
<dbReference type="GO" id="GO:0043022">
    <property type="term" value="F:ribosome binding"/>
    <property type="evidence" value="ECO:0007669"/>
    <property type="project" value="InterPro"/>
</dbReference>
<evidence type="ECO:0000313" key="8">
    <source>
        <dbReference type="EMBL" id="RWS10395.1"/>
    </source>
</evidence>
<evidence type="ECO:0000259" key="6">
    <source>
        <dbReference type="PROSITE" id="PS50250"/>
    </source>
</evidence>
<dbReference type="SUPFAM" id="SSF48371">
    <property type="entry name" value="ARM repeat"/>
    <property type="match status" value="1"/>
</dbReference>
<comment type="function">
    <text evidence="4">Component of the eukaryotic translation initiation factor 3 (eIF-3) complex, which is required for several steps in the initiation of protein synthesis. The eIF-3 complex associates with the 40S ribosome and facilitates the recruitment of eIF-1, eIF-1A, eIF-2:GTP:methionyl-tRNAi and eIF-5 to form the 43S pre-initiation complex (43S PIC). The eIF-3 complex stimulates mRNA recruitment to the 43S PIC and scanning of the mRNA for AUG recognition. The eIF-3 complex is also required for disassembly and recycling of post-termination ribosomal complexes and subsequently prevents premature joining of the 40S and 60S ribosomal subunits prior to initiation. The eIF-3 complex specifically targets and initiates translation of a subset of mRNAs involved in cell proliferation, including cell cycling, differentiation and apoptosis, and uses different modes of RNA stem-loop binding to exert either translational activation or repression.</text>
</comment>
<evidence type="ECO:0000313" key="7">
    <source>
        <dbReference type="EMBL" id="RWS09917.1"/>
    </source>
</evidence>
<evidence type="ECO:0000256" key="1">
    <source>
        <dbReference type="ARBA" id="ARBA00022490"/>
    </source>
</evidence>
<evidence type="ECO:0000256" key="5">
    <source>
        <dbReference type="HAMAP-Rule" id="MF_03010"/>
    </source>
</evidence>
<comment type="subunit">
    <text evidence="5">Component of the eukaryotic translation initiation factor 3 (eIF-3) complex.</text>
</comment>
<dbReference type="InterPro" id="IPR016020">
    <property type="entry name" value="Transl_init_fac_sub12_N_euk"/>
</dbReference>
<dbReference type="GO" id="GO:0005852">
    <property type="term" value="C:eukaryotic translation initiation factor 3 complex"/>
    <property type="evidence" value="ECO:0007669"/>
    <property type="project" value="UniProtKB-UniRule"/>
</dbReference>
<gene>
    <name evidence="7" type="ORF">B4U79_04594</name>
    <name evidence="8" type="ORF">B4U79_06515</name>
</gene>
<reference evidence="8 9" key="1">
    <citation type="journal article" date="2018" name="Gigascience">
        <title>Genomes of trombidid mites reveal novel predicted allergens and laterally-transferred genes associated with secondary metabolism.</title>
        <authorList>
            <person name="Dong X."/>
            <person name="Chaisiri K."/>
            <person name="Xia D."/>
            <person name="Armstrong S.D."/>
            <person name="Fang Y."/>
            <person name="Donnelly M.J."/>
            <person name="Kadowaki T."/>
            <person name="McGarry J.W."/>
            <person name="Darby A.C."/>
            <person name="Makepeace B.L."/>
        </authorList>
    </citation>
    <scope>NUCLEOTIDE SEQUENCE [LARGE SCALE GENOMIC DNA]</scope>
    <source>
        <strain evidence="8">UoL-WK</strain>
    </source>
</reference>
<dbReference type="FunFam" id="1.10.10.10:FF:000212">
    <property type="entry name" value="Eukaryotic translation initiation factor 3 subunit K"/>
    <property type="match status" value="1"/>
</dbReference>
<keyword evidence="9" id="KW-1185">Reference proteome</keyword>
<dbReference type="InterPro" id="IPR016024">
    <property type="entry name" value="ARM-type_fold"/>
</dbReference>
<dbReference type="PANTHER" id="PTHR13022:SF0">
    <property type="entry name" value="EUKARYOTIC TRANSLATION INITIATION FACTOR 3 SUBUNIT K"/>
    <property type="match status" value="1"/>
</dbReference>
<dbReference type="SUPFAM" id="SSF46785">
    <property type="entry name" value="Winged helix' DNA-binding domain"/>
    <property type="match status" value="1"/>
</dbReference>
<evidence type="ECO:0000256" key="4">
    <source>
        <dbReference type="ARBA" id="ARBA00057041"/>
    </source>
</evidence>
<dbReference type="FunFam" id="1.25.40.250:FF:000001">
    <property type="entry name" value="Eukaryotic translation initiation factor 3 subunit K"/>
    <property type="match status" value="1"/>
</dbReference>
<dbReference type="EMBL" id="NCKU01002111">
    <property type="protein sequence ID" value="RWS10395.1"/>
    <property type="molecule type" value="Genomic_DNA"/>
</dbReference>
<evidence type="ECO:0000256" key="2">
    <source>
        <dbReference type="ARBA" id="ARBA00022540"/>
    </source>
</evidence>
<dbReference type="InterPro" id="IPR036388">
    <property type="entry name" value="WH-like_DNA-bd_sf"/>
</dbReference>
<proteinExistence type="inferred from homology"/>
<evidence type="ECO:0000256" key="3">
    <source>
        <dbReference type="ARBA" id="ARBA00022917"/>
    </source>
</evidence>
<dbReference type="HAMAP" id="MF_03010">
    <property type="entry name" value="eIF3k"/>
    <property type="match status" value="1"/>
</dbReference>
<dbReference type="Gene3D" id="1.10.10.10">
    <property type="entry name" value="Winged helix-like DNA-binding domain superfamily/Winged helix DNA-binding domain"/>
    <property type="match status" value="1"/>
</dbReference>
<dbReference type="InterPro" id="IPR009374">
    <property type="entry name" value="eIF3k"/>
</dbReference>
<reference evidence="8" key="2">
    <citation type="submission" date="2018-11" db="EMBL/GenBank/DDBJ databases">
        <title>Trombidioid mite genomics.</title>
        <authorList>
            <person name="Dong X."/>
        </authorList>
    </citation>
    <scope>NUCLEOTIDE SEQUENCE</scope>
    <source>
        <strain evidence="8">UoL-WK</strain>
    </source>
</reference>
<sequence>MAEKMRENISAMLKGIDRYNPNNLACLENYVKAQVKENVYDLEANLAVLKLYQFNPNFFQEQIAVYILIKALTNMPNTDFILCKCLIDPSYLETEIIKKITDIHQLLETCQFREFWNEVAKTPELFNDINGFHDSIRKYISYVVNITYQRIERSFLKEILGNLGEAELNRWMSLNGWREDDYDFVFIANQEENIKTKNITEKIDFESVAPVLATYR</sequence>
<dbReference type="STRING" id="1965070.A0A3S3QL10"/>
<comment type="similarity">
    <text evidence="5">Belongs to the eIF-3 subunit K family.</text>
</comment>
<keyword evidence="2 5" id="KW-0396">Initiation factor</keyword>
<dbReference type="EMBL" id="NCKU01002292">
    <property type="protein sequence ID" value="RWS09917.1"/>
    <property type="molecule type" value="Genomic_DNA"/>
</dbReference>
<dbReference type="Pfam" id="PF10075">
    <property type="entry name" value="CSN8_PSD8_EIF3K"/>
    <property type="match status" value="1"/>
</dbReference>
<dbReference type="GO" id="GO:0016282">
    <property type="term" value="C:eukaryotic 43S preinitiation complex"/>
    <property type="evidence" value="ECO:0007669"/>
    <property type="project" value="UniProtKB-UniRule"/>
</dbReference>
<dbReference type="GO" id="GO:0033290">
    <property type="term" value="C:eukaryotic 48S preinitiation complex"/>
    <property type="evidence" value="ECO:0007669"/>
    <property type="project" value="UniProtKB-UniRule"/>
</dbReference>
<organism evidence="8 9">
    <name type="scientific">Dinothrombium tinctorium</name>
    <dbReference type="NCBI Taxonomy" id="1965070"/>
    <lineage>
        <taxon>Eukaryota</taxon>
        <taxon>Metazoa</taxon>
        <taxon>Ecdysozoa</taxon>
        <taxon>Arthropoda</taxon>
        <taxon>Chelicerata</taxon>
        <taxon>Arachnida</taxon>
        <taxon>Acari</taxon>
        <taxon>Acariformes</taxon>
        <taxon>Trombidiformes</taxon>
        <taxon>Prostigmata</taxon>
        <taxon>Anystina</taxon>
        <taxon>Parasitengona</taxon>
        <taxon>Trombidioidea</taxon>
        <taxon>Trombidiidae</taxon>
        <taxon>Dinothrombium</taxon>
    </lineage>
</organism>
<comment type="function">
    <text evidence="5">Component of the eukaryotic translation initiation factor 3 (eIF-3) complex, which is involved in protein synthesis of a specialized repertoire of mRNAs and, together with other initiation factors, stimulates binding of mRNA and methionyl-tRNAi to the 40S ribosome. The eIF-3 complex specifically targets and initiates translation of a subset of mRNAs involved in cell proliferation.</text>
</comment>
<keyword evidence="3 5" id="KW-0648">Protein biosynthesis</keyword>
<dbReference type="AlphaFoldDB" id="A0A3S3QL10"/>
<dbReference type="InterPro" id="IPR036390">
    <property type="entry name" value="WH_DNA-bd_sf"/>
</dbReference>
<dbReference type="GO" id="GO:0003723">
    <property type="term" value="F:RNA binding"/>
    <property type="evidence" value="ECO:0007669"/>
    <property type="project" value="UniProtKB-UniRule"/>
</dbReference>
<protein>
    <recommendedName>
        <fullName evidence="5">Eukaryotic translation initiation factor 3 subunit K</fullName>
        <shortName evidence="5">eIF3k</shortName>
    </recommendedName>
    <alternativeName>
        <fullName evidence="5">eIF-3 p25</fullName>
    </alternativeName>
</protein>
<dbReference type="PANTHER" id="PTHR13022">
    <property type="entry name" value="EUKARYOTIC TRANSLATION INITIATION FACTOR 3 SUBUNIT 11"/>
    <property type="match status" value="1"/>
</dbReference>
<comment type="caution">
    <text evidence="8">The sequence shown here is derived from an EMBL/GenBank/DDBJ whole genome shotgun (WGS) entry which is preliminary data.</text>
</comment>
<dbReference type="Proteomes" id="UP000285301">
    <property type="component" value="Unassembled WGS sequence"/>
</dbReference>